<evidence type="ECO:0000313" key="1">
    <source>
        <dbReference type="EMBL" id="PZD94527.1"/>
    </source>
</evidence>
<dbReference type="AlphaFoldDB" id="A0A2W1LSW3"/>
<evidence type="ECO:0000313" key="2">
    <source>
        <dbReference type="Proteomes" id="UP000249522"/>
    </source>
</evidence>
<dbReference type="RefSeq" id="WP_111147997.1">
    <property type="nucleotide sequence ID" value="NZ_QKRB01000052.1"/>
</dbReference>
<keyword evidence="2" id="KW-1185">Reference proteome</keyword>
<protein>
    <submittedName>
        <fullName evidence="1">Uncharacterized protein</fullName>
    </submittedName>
</protein>
<comment type="caution">
    <text evidence="1">The sequence shown here is derived from an EMBL/GenBank/DDBJ whole genome shotgun (WGS) entry which is preliminary data.</text>
</comment>
<reference evidence="1 2" key="1">
    <citation type="submission" date="2018-06" db="EMBL/GenBank/DDBJ databases">
        <title>Paenibacillus imtechensis sp. nov.</title>
        <authorList>
            <person name="Pinnaka A.K."/>
            <person name="Singh H."/>
            <person name="Kaur M."/>
        </authorList>
    </citation>
    <scope>NUCLEOTIDE SEQUENCE [LARGE SCALE GENOMIC DNA]</scope>
    <source>
        <strain evidence="1 2">SMB1</strain>
    </source>
</reference>
<dbReference type="EMBL" id="QKRB01000052">
    <property type="protein sequence ID" value="PZD94527.1"/>
    <property type="molecule type" value="Genomic_DNA"/>
</dbReference>
<organism evidence="1 2">
    <name type="scientific">Paenibacillus sambharensis</name>
    <dbReference type="NCBI Taxonomy" id="1803190"/>
    <lineage>
        <taxon>Bacteria</taxon>
        <taxon>Bacillati</taxon>
        <taxon>Bacillota</taxon>
        <taxon>Bacilli</taxon>
        <taxon>Bacillales</taxon>
        <taxon>Paenibacillaceae</taxon>
        <taxon>Paenibacillus</taxon>
    </lineage>
</organism>
<accession>A0A2W1LSW3</accession>
<name>A0A2W1LSW3_9BACL</name>
<gene>
    <name evidence="1" type="ORF">DNH61_17570</name>
</gene>
<sequence>MKLLFKSGQYMSGEKEAVWASGRDEPYISDHLFLISIDELVRVRTGELSLDDFEIESCGRECSLADYFIHEGRVMYYKDNFISRSTTLTCFDPVRSSKEIVGSWPIHIRLSKAGVIQYLLAREGDNETIIDRASGEWVVKLRAGEHFLSLEAGRLYTCKYLPQDESALMAVVMREHADHEGEIIGKGLIVFEETHNRFLIIEQKAL</sequence>
<proteinExistence type="predicted"/>
<dbReference type="Proteomes" id="UP000249522">
    <property type="component" value="Unassembled WGS sequence"/>
</dbReference>